<dbReference type="InterPro" id="IPR001647">
    <property type="entry name" value="HTH_TetR"/>
</dbReference>
<keyword evidence="3" id="KW-0812">Transmembrane</keyword>
<evidence type="ECO:0000313" key="5">
    <source>
        <dbReference type="EMBL" id="GAA5528381.1"/>
    </source>
</evidence>
<gene>
    <name evidence="5" type="ORF">Hgul01_02180</name>
</gene>
<dbReference type="PROSITE" id="PS50977">
    <property type="entry name" value="HTH_TETR_2"/>
    <property type="match status" value="1"/>
</dbReference>
<dbReference type="PANTHER" id="PTHR30055">
    <property type="entry name" value="HTH-TYPE TRANSCRIPTIONAL REGULATOR RUTR"/>
    <property type="match status" value="1"/>
</dbReference>
<dbReference type="PRINTS" id="PR00455">
    <property type="entry name" value="HTHTETR"/>
</dbReference>
<name>A0ABP9X0Q6_9CHLR</name>
<sequence length="216" mass="23875">MNQPNEKLSGRQPDSTAQQTRQRILVSARTLFAMQGFEGISLRDIASHAEVTHGLLRHHFGSKEAIWQAVVDAALAEYLSALVPLVNSAIAEQHEPSAVIKRSLATIIRLSASFCEVPCLMVHESITGGERLNYFMQQLRPLSAMMQPFFEALRAEGKFQQFSHPTFLLAVISLGILPLALASFSNALAQINILAEAELEQHIERVIATLMPWTTS</sequence>
<dbReference type="Proteomes" id="UP001428290">
    <property type="component" value="Unassembled WGS sequence"/>
</dbReference>
<keyword evidence="1 2" id="KW-0238">DNA-binding</keyword>
<dbReference type="InterPro" id="IPR009057">
    <property type="entry name" value="Homeodomain-like_sf"/>
</dbReference>
<keyword evidence="3" id="KW-1133">Transmembrane helix</keyword>
<feature type="domain" description="HTH tetR-type" evidence="4">
    <location>
        <begin position="18"/>
        <end position="78"/>
    </location>
</feature>
<dbReference type="EMBL" id="BAABRU010000007">
    <property type="protein sequence ID" value="GAA5528381.1"/>
    <property type="molecule type" value="Genomic_DNA"/>
</dbReference>
<dbReference type="SUPFAM" id="SSF46689">
    <property type="entry name" value="Homeodomain-like"/>
    <property type="match status" value="1"/>
</dbReference>
<evidence type="ECO:0000256" key="2">
    <source>
        <dbReference type="PROSITE-ProRule" id="PRU00335"/>
    </source>
</evidence>
<dbReference type="PANTHER" id="PTHR30055:SF226">
    <property type="entry name" value="HTH-TYPE TRANSCRIPTIONAL REGULATOR PKSA"/>
    <property type="match status" value="1"/>
</dbReference>
<organism evidence="5 6">
    <name type="scientific">Herpetosiphon gulosus</name>
    <dbReference type="NCBI Taxonomy" id="1973496"/>
    <lineage>
        <taxon>Bacteria</taxon>
        <taxon>Bacillati</taxon>
        <taxon>Chloroflexota</taxon>
        <taxon>Chloroflexia</taxon>
        <taxon>Herpetosiphonales</taxon>
        <taxon>Herpetosiphonaceae</taxon>
        <taxon>Herpetosiphon</taxon>
    </lineage>
</organism>
<keyword evidence="3" id="KW-0472">Membrane</keyword>
<dbReference type="Gene3D" id="1.10.357.10">
    <property type="entry name" value="Tetracycline Repressor, domain 2"/>
    <property type="match status" value="1"/>
</dbReference>
<evidence type="ECO:0000313" key="6">
    <source>
        <dbReference type="Proteomes" id="UP001428290"/>
    </source>
</evidence>
<accession>A0ABP9X0Q6</accession>
<feature type="DNA-binding region" description="H-T-H motif" evidence="2">
    <location>
        <begin position="41"/>
        <end position="60"/>
    </location>
</feature>
<keyword evidence="6" id="KW-1185">Reference proteome</keyword>
<evidence type="ECO:0000259" key="4">
    <source>
        <dbReference type="PROSITE" id="PS50977"/>
    </source>
</evidence>
<evidence type="ECO:0000256" key="3">
    <source>
        <dbReference type="SAM" id="Phobius"/>
    </source>
</evidence>
<evidence type="ECO:0000256" key="1">
    <source>
        <dbReference type="ARBA" id="ARBA00023125"/>
    </source>
</evidence>
<dbReference type="InterPro" id="IPR023772">
    <property type="entry name" value="DNA-bd_HTH_TetR-type_CS"/>
</dbReference>
<comment type="caution">
    <text evidence="5">The sequence shown here is derived from an EMBL/GenBank/DDBJ whole genome shotgun (WGS) entry which is preliminary data.</text>
</comment>
<reference evidence="5 6" key="1">
    <citation type="submission" date="2024-02" db="EMBL/GenBank/DDBJ databases">
        <title>Herpetosiphon gulosus NBRC 112829.</title>
        <authorList>
            <person name="Ichikawa N."/>
            <person name="Katano-Makiyama Y."/>
            <person name="Hidaka K."/>
        </authorList>
    </citation>
    <scope>NUCLEOTIDE SEQUENCE [LARGE SCALE GENOMIC DNA]</scope>
    <source>
        <strain evidence="5 6">NBRC 112829</strain>
    </source>
</reference>
<proteinExistence type="predicted"/>
<dbReference type="RefSeq" id="WP_345722001.1">
    <property type="nucleotide sequence ID" value="NZ_BAABRU010000007.1"/>
</dbReference>
<feature type="transmembrane region" description="Helical" evidence="3">
    <location>
        <begin position="167"/>
        <end position="189"/>
    </location>
</feature>
<dbReference type="PROSITE" id="PS01081">
    <property type="entry name" value="HTH_TETR_1"/>
    <property type="match status" value="1"/>
</dbReference>
<dbReference type="SUPFAM" id="SSF48498">
    <property type="entry name" value="Tetracyclin repressor-like, C-terminal domain"/>
    <property type="match status" value="1"/>
</dbReference>
<dbReference type="Pfam" id="PF00440">
    <property type="entry name" value="TetR_N"/>
    <property type="match status" value="1"/>
</dbReference>
<dbReference type="InterPro" id="IPR036271">
    <property type="entry name" value="Tet_transcr_reg_TetR-rel_C_sf"/>
</dbReference>
<dbReference type="InterPro" id="IPR050109">
    <property type="entry name" value="HTH-type_TetR-like_transc_reg"/>
</dbReference>
<protein>
    <recommendedName>
        <fullName evidence="4">HTH tetR-type domain-containing protein</fullName>
    </recommendedName>
</protein>